<sequence length="776" mass="87718">MREHIIDIRNDTKPIFSQHIKLGGTGPKGQKIGFNNYYMELDGKPFFGVMGEIHFSRLPAADWEDRIIKMKMCGINIVATYIFWIFHEEEKGIFEWSGDKDIKRFLELCKKYEMFVVLRTGPFGHGEVRNGALPDWLYGGPFEVRSNDPGYLFYVKRLYGEIGKQAAGLMYKDGGPVIGVQLENEYMHSAAAWEFSVGISNEWIPAGRDGDLHILKLKELAIEAGIDAPIYTCTGWGEASAPEGEVLALWGGYAYRPWLFFDDIKEHPATEEYIFQDYHNNNFPSMNYEPKYDPEEYPYACCEMGGGMQAAYGYRFTVPPESVDAMAIIKIAGGCNMIGYYMFCGGTNPDAKGGIYLNEHIWPKKSYDYQAPVGEFGLTGESYKRLKRIHYFLNSYEKLLCPMKTILPQGADDITPQDNEMLRYAVRTGNGSGFLFMNNFQDHWEMKDHKDISVGLRLKDEILRIPENGGLKLAAGTSCILPFNLDLGGITLKYSTAQMITGIQTGQEKVCFFFEPQGMEAEYCFDTANISGFSKTEKQTEIKDERLVIKAHEDRNRTFSIIGADGNKLTVVTLNHEQSLDFWKVNLNGSERVIISNAALICDGKTLKLDWTGNRKISIDVFPAFDKDIPVTGLELKATRQKGIFTSYEIENKHKEISISVKNISSNRASLSLTKGSFEGLKNIMLNIDYSGDIGYAFINGKLIHDNFCNNNPWNIGLKEFQKELMEYEIDIYISPLKTGCRISSDSPMAARSEVYDEAVAEILSIKAQPVFEVTF</sequence>
<dbReference type="EMBL" id="AORV01000022">
    <property type="protein sequence ID" value="EMS73020.1"/>
    <property type="molecule type" value="Genomic_DNA"/>
</dbReference>
<organism evidence="8 9">
    <name type="scientific">Ruminiclostridium cellobioparum subsp. termitidis CT1112</name>
    <dbReference type="NCBI Taxonomy" id="1195236"/>
    <lineage>
        <taxon>Bacteria</taxon>
        <taxon>Bacillati</taxon>
        <taxon>Bacillota</taxon>
        <taxon>Clostridia</taxon>
        <taxon>Eubacteriales</taxon>
        <taxon>Oscillospiraceae</taxon>
        <taxon>Ruminiclostridium</taxon>
    </lineage>
</organism>
<protein>
    <recommendedName>
        <fullName evidence="4">Beta-galactosidase</fullName>
        <ecNumber evidence="4">3.2.1.23</ecNumber>
    </recommendedName>
</protein>
<keyword evidence="3 4" id="KW-0326">Glycosidase</keyword>
<evidence type="ECO:0000313" key="8">
    <source>
        <dbReference type="EMBL" id="EMS73020.1"/>
    </source>
</evidence>
<dbReference type="InterPro" id="IPR018954">
    <property type="entry name" value="Betagal_dom2"/>
</dbReference>
<keyword evidence="2 4" id="KW-0378">Hydrolase</keyword>
<dbReference type="AlphaFoldDB" id="S0FLC7"/>
<dbReference type="InterPro" id="IPR037110">
    <property type="entry name" value="Betagal_dom2_sf"/>
</dbReference>
<evidence type="ECO:0000256" key="4">
    <source>
        <dbReference type="RuleBase" id="RU000675"/>
    </source>
</evidence>
<dbReference type="EC" id="3.2.1.23" evidence="4"/>
<evidence type="ECO:0000313" key="9">
    <source>
        <dbReference type="Proteomes" id="UP000014155"/>
    </source>
</evidence>
<dbReference type="STRING" id="1195236.CTER_0953"/>
<dbReference type="PRINTS" id="PR00742">
    <property type="entry name" value="GLHYDRLASE35"/>
</dbReference>
<dbReference type="Gene3D" id="2.102.20.10">
    <property type="entry name" value="Beta-galactosidase, domain 2"/>
    <property type="match status" value="1"/>
</dbReference>
<comment type="similarity">
    <text evidence="1 5">Belongs to the glycosyl hydrolase 35 family.</text>
</comment>
<dbReference type="SUPFAM" id="SSF51445">
    <property type="entry name" value="(Trans)glycosidases"/>
    <property type="match status" value="1"/>
</dbReference>
<dbReference type="InterPro" id="IPR017853">
    <property type="entry name" value="GH"/>
</dbReference>
<dbReference type="eggNOG" id="COG1874">
    <property type="taxonomic scope" value="Bacteria"/>
</dbReference>
<comment type="catalytic activity">
    <reaction evidence="4">
        <text>Hydrolysis of terminal non-reducing beta-D-galactose residues in beta-D-galactosides.</text>
        <dbReference type="EC" id="3.2.1.23"/>
    </reaction>
</comment>
<dbReference type="Pfam" id="PF01301">
    <property type="entry name" value="Glyco_hydro_35"/>
    <property type="match status" value="2"/>
</dbReference>
<dbReference type="GO" id="GO:0005975">
    <property type="term" value="P:carbohydrate metabolic process"/>
    <property type="evidence" value="ECO:0007669"/>
    <property type="project" value="InterPro"/>
</dbReference>
<feature type="domain" description="Glycoside hydrolase 35 catalytic" evidence="6">
    <location>
        <begin position="263"/>
        <end position="390"/>
    </location>
</feature>
<dbReference type="PATRIC" id="fig|1195236.3.peg.1243"/>
<evidence type="ECO:0000256" key="5">
    <source>
        <dbReference type="RuleBase" id="RU003679"/>
    </source>
</evidence>
<dbReference type="Pfam" id="PF10435">
    <property type="entry name" value="BetaGal_dom2"/>
    <property type="match status" value="1"/>
</dbReference>
<name>S0FLC7_RUMCE</name>
<gene>
    <name evidence="8" type="ORF">CTER_0953</name>
</gene>
<evidence type="ECO:0000256" key="1">
    <source>
        <dbReference type="ARBA" id="ARBA00009809"/>
    </source>
</evidence>
<dbReference type="InterPro" id="IPR001944">
    <property type="entry name" value="Glycoside_Hdrlase_35"/>
</dbReference>
<reference evidence="8 9" key="1">
    <citation type="journal article" date="2013" name="Genome Announc.">
        <title>Draft Genome Sequence of the Cellulolytic, Mesophilic, Anaerobic Bacterium Clostridium termitidis Strain CT1112 (DSM 5398).</title>
        <authorList>
            <person name="Lal S."/>
            <person name="Ramachandran U."/>
            <person name="Zhang X."/>
            <person name="Munir R."/>
            <person name="Sparling R."/>
            <person name="Levin D.B."/>
        </authorList>
    </citation>
    <scope>NUCLEOTIDE SEQUENCE [LARGE SCALE GENOMIC DNA]</scope>
    <source>
        <strain evidence="8 9">CT1112</strain>
    </source>
</reference>
<proteinExistence type="inferred from homology"/>
<dbReference type="RefSeq" id="WP_004624336.1">
    <property type="nucleotide sequence ID" value="NZ_AORV01000022.1"/>
</dbReference>
<dbReference type="InterPro" id="IPR031330">
    <property type="entry name" value="Gly_Hdrlase_35_cat"/>
</dbReference>
<evidence type="ECO:0000259" key="7">
    <source>
        <dbReference type="Pfam" id="PF10435"/>
    </source>
</evidence>
<dbReference type="PANTHER" id="PTHR23421">
    <property type="entry name" value="BETA-GALACTOSIDASE RELATED"/>
    <property type="match status" value="1"/>
</dbReference>
<feature type="domain" description="Beta-galactosidase" evidence="7">
    <location>
        <begin position="429"/>
        <end position="581"/>
    </location>
</feature>
<accession>S0FLC7</accession>
<keyword evidence="9" id="KW-1185">Reference proteome</keyword>
<dbReference type="PROSITE" id="PS01182">
    <property type="entry name" value="GLYCOSYL_HYDROL_F35"/>
    <property type="match status" value="1"/>
</dbReference>
<dbReference type="InterPro" id="IPR019801">
    <property type="entry name" value="Glyco_hydro_35_CS"/>
</dbReference>
<evidence type="ECO:0000259" key="6">
    <source>
        <dbReference type="Pfam" id="PF01301"/>
    </source>
</evidence>
<dbReference type="SUPFAM" id="SSF51011">
    <property type="entry name" value="Glycosyl hydrolase domain"/>
    <property type="match status" value="1"/>
</dbReference>
<evidence type="ECO:0000256" key="3">
    <source>
        <dbReference type="ARBA" id="ARBA00023295"/>
    </source>
</evidence>
<evidence type="ECO:0000256" key="2">
    <source>
        <dbReference type="ARBA" id="ARBA00022801"/>
    </source>
</evidence>
<comment type="caution">
    <text evidence="8">The sequence shown here is derived from an EMBL/GenBank/DDBJ whole genome shotgun (WGS) entry which is preliminary data.</text>
</comment>
<dbReference type="Gene3D" id="3.20.20.80">
    <property type="entry name" value="Glycosidases"/>
    <property type="match status" value="1"/>
</dbReference>
<feature type="domain" description="Glycoside hydrolase 35 catalytic" evidence="6">
    <location>
        <begin position="41"/>
        <end position="190"/>
    </location>
</feature>
<dbReference type="GO" id="GO:0004565">
    <property type="term" value="F:beta-galactosidase activity"/>
    <property type="evidence" value="ECO:0007669"/>
    <property type="project" value="UniProtKB-EC"/>
</dbReference>
<dbReference type="Proteomes" id="UP000014155">
    <property type="component" value="Unassembled WGS sequence"/>
</dbReference>